<dbReference type="EMBL" id="JBCDNA010000002">
    <property type="protein sequence ID" value="MEL4456515.1"/>
    <property type="molecule type" value="Genomic_DNA"/>
</dbReference>
<dbReference type="Proteomes" id="UP001474120">
    <property type="component" value="Unassembled WGS sequence"/>
</dbReference>
<keyword evidence="1" id="KW-0732">Signal</keyword>
<proteinExistence type="predicted"/>
<dbReference type="CDD" id="cd15482">
    <property type="entry name" value="Sialidase_non-viral"/>
    <property type="match status" value="1"/>
</dbReference>
<protein>
    <submittedName>
        <fullName evidence="2">T9SS type A sorting domain-containing protein</fullName>
    </submittedName>
</protein>
<name>A0ABU9L266_9FLAO</name>
<dbReference type="Gene3D" id="2.120.10.10">
    <property type="match status" value="2"/>
</dbReference>
<sequence>MKRILLLVFLLIKVNSQGQNILISDNIGNRYGPNEPSIMMDPENLDVLVAGSILNNYHFSNDGGRTWEIGELTSPYGVWGDPVIDVDSKGNFYYFHLSNVSGGDGWLDRIVCQKSTDNGESWSDGTFTGLNGSKDQDKQWSVIDRNNDNIYLTWTQFDEYGSKDPLCASVILFSKSLDGGVSWSTPVQINQFEGDCLDGDDAVGGAVPAVGPNGEIYVTWAGPKGLLFNRSLDQGETWLQEEILIDTMPGGWDQKISGISRANGFPITKCDLSGGPNHGNIYVNWSDQRNGEHDTDIWFSKSRDGGNTWSSRSKVNKDKSNRQQFFTWMDIDQMNGNLHFVFYDRRNYSDDKTDVYLAFSNNGGRSFKNKRVSESPFLPNKGVFFGDYTNITVHNNIVRPIWTRLHEGELSIWTDVTPFNGTPSTYKDIQSEKIENVKLYPNPMVDKKSYISFKLREPSIVNIEVFDKHGNLIHSIVDHIEMGYGKYSIPIELNELNLLTGVYYCRLTINGQSKTLKTININ</sequence>
<evidence type="ECO:0000313" key="2">
    <source>
        <dbReference type="EMBL" id="MEL4456515.1"/>
    </source>
</evidence>
<accession>A0ABU9L266</accession>
<organism evidence="2 3">
    <name type="scientific">Lutimonas vermicola</name>
    <dbReference type="NCBI Taxonomy" id="414288"/>
    <lineage>
        <taxon>Bacteria</taxon>
        <taxon>Pseudomonadati</taxon>
        <taxon>Bacteroidota</taxon>
        <taxon>Flavobacteriia</taxon>
        <taxon>Flavobacteriales</taxon>
        <taxon>Flavobacteriaceae</taxon>
        <taxon>Lutimonas</taxon>
    </lineage>
</organism>
<dbReference type="NCBIfam" id="TIGR04183">
    <property type="entry name" value="Por_Secre_tail"/>
    <property type="match status" value="1"/>
</dbReference>
<dbReference type="SUPFAM" id="SSF50939">
    <property type="entry name" value="Sialidases"/>
    <property type="match status" value="1"/>
</dbReference>
<keyword evidence="3" id="KW-1185">Reference proteome</keyword>
<evidence type="ECO:0000256" key="1">
    <source>
        <dbReference type="ARBA" id="ARBA00022729"/>
    </source>
</evidence>
<comment type="caution">
    <text evidence="2">The sequence shown here is derived from an EMBL/GenBank/DDBJ whole genome shotgun (WGS) entry which is preliminary data.</text>
</comment>
<evidence type="ECO:0000313" key="3">
    <source>
        <dbReference type="Proteomes" id="UP001474120"/>
    </source>
</evidence>
<gene>
    <name evidence="2" type="ORF">AABB81_11450</name>
</gene>
<dbReference type="InterPro" id="IPR026444">
    <property type="entry name" value="Secre_tail"/>
</dbReference>
<dbReference type="InterPro" id="IPR036278">
    <property type="entry name" value="Sialidase_sf"/>
</dbReference>
<reference evidence="2 3" key="1">
    <citation type="submission" date="2024-04" db="EMBL/GenBank/DDBJ databases">
        <title>whole genome sequencing of Lutimonas vermicola strain IMCC1616.</title>
        <authorList>
            <person name="Bae S.S."/>
        </authorList>
    </citation>
    <scope>NUCLEOTIDE SEQUENCE [LARGE SCALE GENOMIC DNA]</scope>
    <source>
        <strain evidence="2 3">IMCC1616</strain>
    </source>
</reference>
<dbReference type="RefSeq" id="WP_342160661.1">
    <property type="nucleotide sequence ID" value="NZ_JBCDNA010000002.1"/>
</dbReference>